<proteinExistence type="predicted"/>
<dbReference type="EMBL" id="BJLH01000001">
    <property type="protein sequence ID" value="GEA59166.1"/>
    <property type="molecule type" value="Genomic_DNA"/>
</dbReference>
<accession>A0A4Y3III5</accession>
<reference evidence="1 2" key="1">
    <citation type="submission" date="2019-06" db="EMBL/GenBank/DDBJ databases">
        <title>Whole genome shotgun sequence of Vibrio comitans NBRC 102076.</title>
        <authorList>
            <person name="Hosoyama A."/>
            <person name="Uohara A."/>
            <person name="Ohji S."/>
            <person name="Ichikawa N."/>
        </authorList>
    </citation>
    <scope>NUCLEOTIDE SEQUENCE [LARGE SCALE GENOMIC DNA]</scope>
    <source>
        <strain evidence="1 2">NBRC 102076</strain>
    </source>
</reference>
<comment type="caution">
    <text evidence="1">The sequence shown here is derived from an EMBL/GenBank/DDBJ whole genome shotgun (WGS) entry which is preliminary data.</text>
</comment>
<keyword evidence="2" id="KW-1185">Reference proteome</keyword>
<organism evidence="1 2">
    <name type="scientific">Vibrio comitans NBRC 102076</name>
    <dbReference type="NCBI Taxonomy" id="1219078"/>
    <lineage>
        <taxon>Bacteria</taxon>
        <taxon>Pseudomonadati</taxon>
        <taxon>Pseudomonadota</taxon>
        <taxon>Gammaproteobacteria</taxon>
        <taxon>Vibrionales</taxon>
        <taxon>Vibrionaceae</taxon>
        <taxon>Vibrio</taxon>
    </lineage>
</organism>
<gene>
    <name evidence="1" type="ORF">VCO01S_03590</name>
</gene>
<dbReference type="AlphaFoldDB" id="A0A4Y3III5"/>
<name>A0A4Y3III5_9VIBR</name>
<dbReference type="Proteomes" id="UP000318242">
    <property type="component" value="Unassembled WGS sequence"/>
</dbReference>
<evidence type="ECO:0000313" key="1">
    <source>
        <dbReference type="EMBL" id="GEA59166.1"/>
    </source>
</evidence>
<protein>
    <submittedName>
        <fullName evidence="1">Uncharacterized protein</fullName>
    </submittedName>
</protein>
<evidence type="ECO:0000313" key="2">
    <source>
        <dbReference type="Proteomes" id="UP000318242"/>
    </source>
</evidence>
<sequence length="79" mass="8937">MVVGSYGYLMDLKINKIEPVSLIKSGIYTWDVNHRFLLYQERWLGISSSLVSFNVGKNQPSKVDNAYVMAEEHISEGGI</sequence>